<dbReference type="EMBL" id="QRDH01000007">
    <property type="protein sequence ID" value="RDU40187.1"/>
    <property type="molecule type" value="Genomic_DNA"/>
</dbReference>
<proteinExistence type="predicted"/>
<organism evidence="1 2">
    <name type="scientific">Marinobacter flavimaris</name>
    <dbReference type="NCBI Taxonomy" id="262076"/>
    <lineage>
        <taxon>Bacteria</taxon>
        <taxon>Pseudomonadati</taxon>
        <taxon>Pseudomonadota</taxon>
        <taxon>Gammaproteobacteria</taxon>
        <taxon>Pseudomonadales</taxon>
        <taxon>Marinobacteraceae</taxon>
        <taxon>Marinobacter</taxon>
    </lineage>
</organism>
<name>A0A3D8H0D1_9GAMM</name>
<sequence>MATSRRGVSHQVELGSLISQVGDLEKVIRDHINTHRYQVDLLQDSSNWNQICSSLDVIGDTMFAIGSYGASEFPKDSGLQYIYTYGLLQSLFLQQDALRHLSEAFDIQLNPSPTLMEIRGIRNASIGHPTKQNQKGERFYNYISRMSMSKHGFDLLRHSEHRNFDVVNVDIPAMVKNQLAEVISGYTVIADKLAEADRMHKKRFKSSLLRDVFPSAMGYFFEKIGQGIWAHSPGDREFGRSNLRMLRETYEKFQSALEERNELSEYAKFDLDQYFHAIERLEGYFAGSSESMEEPDARIYWSYLRNEHAGFTQIAEEIDEQYRK</sequence>
<accession>A0A3D8H0D1</accession>
<protein>
    <submittedName>
        <fullName evidence="1">Uncharacterized protein</fullName>
    </submittedName>
</protein>
<comment type="caution">
    <text evidence="1">The sequence shown here is derived from an EMBL/GenBank/DDBJ whole genome shotgun (WGS) entry which is preliminary data.</text>
</comment>
<dbReference type="Proteomes" id="UP000256431">
    <property type="component" value="Unassembled WGS sequence"/>
</dbReference>
<gene>
    <name evidence="1" type="ORF">DXI23_14500</name>
</gene>
<evidence type="ECO:0000313" key="1">
    <source>
        <dbReference type="EMBL" id="RDU40187.1"/>
    </source>
</evidence>
<dbReference type="AlphaFoldDB" id="A0A3D8H0D1"/>
<keyword evidence="2" id="KW-1185">Reference proteome</keyword>
<evidence type="ECO:0000313" key="2">
    <source>
        <dbReference type="Proteomes" id="UP000256431"/>
    </source>
</evidence>
<reference evidence="1 2" key="1">
    <citation type="submission" date="2018-08" db="EMBL/GenBank/DDBJ databases">
        <title>Genome sequence of Marinobacter flavimaris KCTC 12185.</title>
        <authorList>
            <person name="Chun J."/>
            <person name="Kim B.-Y."/>
            <person name="Choi S.-B."/>
            <person name="Kwak M.-J."/>
        </authorList>
    </citation>
    <scope>NUCLEOTIDE SEQUENCE [LARGE SCALE GENOMIC DNA]</scope>
    <source>
        <strain evidence="1 2">KCTC 12185</strain>
    </source>
</reference>